<evidence type="ECO:0000256" key="2">
    <source>
        <dbReference type="ARBA" id="ARBA00020989"/>
    </source>
</evidence>
<dbReference type="PANTHER" id="PTHR21641:SF0">
    <property type="entry name" value="RNA-BINDING PROTEIN EIF1AD-RELATED"/>
    <property type="match status" value="1"/>
</dbReference>
<dbReference type="Gene3D" id="2.40.50.140">
    <property type="entry name" value="Nucleic acid-binding proteins"/>
    <property type="match status" value="1"/>
</dbReference>
<dbReference type="EMBL" id="GBBI01003468">
    <property type="protein sequence ID" value="JAC15244.1"/>
    <property type="molecule type" value="mRNA"/>
</dbReference>
<evidence type="ECO:0000256" key="5">
    <source>
        <dbReference type="PROSITE-ProRule" id="PRU00181"/>
    </source>
</evidence>
<protein>
    <recommendedName>
        <fullName evidence="2">Probable RNA-binding protein EIF1AD</fullName>
    </recommendedName>
    <alternativeName>
        <fullName evidence="4">Eukaryotic translation initiation factor 1A domain-containing protein</fullName>
    </alternativeName>
</protein>
<dbReference type="InterPro" id="IPR012340">
    <property type="entry name" value="NA-bd_OB-fold"/>
</dbReference>
<feature type="region of interest" description="Disordered" evidence="6">
    <location>
        <begin position="114"/>
        <end position="142"/>
    </location>
</feature>
<dbReference type="Pfam" id="PF01176">
    <property type="entry name" value="eIF-1a"/>
    <property type="match status" value="1"/>
</dbReference>
<reference evidence="8" key="1">
    <citation type="journal article" date="2014" name="PLoS Negl. Trop. Dis.">
        <title>An updated insight into the Sialotranscriptome of Triatoma infestans: developmental stage and geographic variations.</title>
        <authorList>
            <person name="Schwarz A."/>
            <person name="Medrano-Mercado N."/>
            <person name="Schaub G.A."/>
            <person name="Struchiner C.J."/>
            <person name="Bargues M.D."/>
            <person name="Levy M.Z."/>
            <person name="Ribeiro J.M."/>
        </authorList>
    </citation>
    <scope>NUCLEOTIDE SEQUENCE</scope>
    <source>
        <strain evidence="8">Chile</strain>
        <tissue evidence="8">Salivary glands</tissue>
    </source>
</reference>
<organism evidence="8">
    <name type="scientific">Triatoma infestans</name>
    <name type="common">Assassin bug</name>
    <dbReference type="NCBI Taxonomy" id="30076"/>
    <lineage>
        <taxon>Eukaryota</taxon>
        <taxon>Metazoa</taxon>
        <taxon>Ecdysozoa</taxon>
        <taxon>Arthropoda</taxon>
        <taxon>Hexapoda</taxon>
        <taxon>Insecta</taxon>
        <taxon>Pterygota</taxon>
        <taxon>Neoptera</taxon>
        <taxon>Paraneoptera</taxon>
        <taxon>Hemiptera</taxon>
        <taxon>Heteroptera</taxon>
        <taxon>Panheteroptera</taxon>
        <taxon>Cimicomorpha</taxon>
        <taxon>Reduviidae</taxon>
        <taxon>Triatominae</taxon>
        <taxon>Triatoma</taxon>
    </lineage>
</organism>
<accession>A0A023F2J2</accession>
<dbReference type="PANTHER" id="PTHR21641">
    <property type="entry name" value="TRANSLATION INITIATION FACTOR-RELATED"/>
    <property type="match status" value="1"/>
</dbReference>
<dbReference type="SMART" id="SM00652">
    <property type="entry name" value="eIF1a"/>
    <property type="match status" value="1"/>
</dbReference>
<proteinExistence type="evidence at transcript level"/>
<evidence type="ECO:0000256" key="1">
    <source>
        <dbReference type="ARBA" id="ARBA00007340"/>
    </source>
</evidence>
<comment type="similarity">
    <text evidence="1">Belongs to the EIF1AD family.</text>
</comment>
<dbReference type="PROSITE" id="PS50832">
    <property type="entry name" value="S1_IF1_TYPE"/>
    <property type="match status" value="1"/>
</dbReference>
<dbReference type="InterPro" id="IPR006196">
    <property type="entry name" value="RNA-binding_domain_S1_IF1"/>
</dbReference>
<dbReference type="GO" id="GO:0003723">
    <property type="term" value="F:RNA binding"/>
    <property type="evidence" value="ECO:0007669"/>
    <property type="project" value="UniProtKB-KW"/>
</dbReference>
<dbReference type="SUPFAM" id="SSF50249">
    <property type="entry name" value="Nucleic acid-binding proteins"/>
    <property type="match status" value="1"/>
</dbReference>
<dbReference type="AlphaFoldDB" id="A0A023F2J2"/>
<evidence type="ECO:0000256" key="3">
    <source>
        <dbReference type="ARBA" id="ARBA00022884"/>
    </source>
</evidence>
<feature type="domain" description="S1-like" evidence="7">
    <location>
        <begin position="5"/>
        <end position="90"/>
    </location>
</feature>
<dbReference type="InterPro" id="IPR001253">
    <property type="entry name" value="TIF_eIF-1A"/>
</dbReference>
<keyword evidence="5" id="KW-0648">Protein biosynthesis</keyword>
<name>A0A023F2J2_TRIIF</name>
<evidence type="ECO:0000259" key="7">
    <source>
        <dbReference type="PROSITE" id="PS50832"/>
    </source>
</evidence>
<dbReference type="InterPro" id="IPR039294">
    <property type="entry name" value="EIF1AD"/>
</dbReference>
<keyword evidence="5 8" id="KW-0396">Initiation factor</keyword>
<keyword evidence="3" id="KW-0694">RNA-binding</keyword>
<dbReference type="GO" id="GO:0005634">
    <property type="term" value="C:nucleus"/>
    <property type="evidence" value="ECO:0007669"/>
    <property type="project" value="TreeGrafter"/>
</dbReference>
<sequence>MSVSTKRKHVTREHMVGELCLLKEDESVVRLVEGRGHNLHLVTNASGDEFLVSMPSKFRRSVWVKKGDFLIVKPISEGTKVKAEITKILDSEYIKFLKEQGVWPDEFCAKVSEENMFDGGNPNKRGEPEGASHSETSTDDSD</sequence>
<evidence type="ECO:0000313" key="8">
    <source>
        <dbReference type="EMBL" id="JAC15244.1"/>
    </source>
</evidence>
<dbReference type="GO" id="GO:0003743">
    <property type="term" value="F:translation initiation factor activity"/>
    <property type="evidence" value="ECO:0007669"/>
    <property type="project" value="UniProtKB-UniRule"/>
</dbReference>
<evidence type="ECO:0000256" key="4">
    <source>
        <dbReference type="ARBA" id="ARBA00031998"/>
    </source>
</evidence>
<evidence type="ECO:0000256" key="6">
    <source>
        <dbReference type="SAM" id="MobiDB-lite"/>
    </source>
</evidence>